<dbReference type="InterPro" id="IPR024403">
    <property type="entry name" value="DHOase_cat"/>
</dbReference>
<dbReference type="GO" id="GO:0006145">
    <property type="term" value="P:purine nucleobase catabolic process"/>
    <property type="evidence" value="ECO:0007669"/>
    <property type="project" value="TreeGrafter"/>
</dbReference>
<dbReference type="EMBL" id="QFCQ01000047">
    <property type="protein sequence ID" value="RDW13146.1"/>
    <property type="molecule type" value="Genomic_DNA"/>
</dbReference>
<reference evidence="5 6" key="1">
    <citation type="submission" date="2018-05" db="EMBL/GenBank/DDBJ databases">
        <title>Whole genome sequencing of Paracoccus thiocyanatus SST.</title>
        <authorList>
            <person name="Ghosh W."/>
            <person name="Rameez M.J."/>
            <person name="Roy C."/>
        </authorList>
    </citation>
    <scope>NUCLEOTIDE SEQUENCE [LARGE SCALE GENOMIC DNA]</scope>
    <source>
        <strain evidence="5 6">SST</strain>
    </source>
</reference>
<dbReference type="InterPro" id="IPR050138">
    <property type="entry name" value="DHOase/Allantoinase_Hydrolase"/>
</dbReference>
<evidence type="ECO:0000256" key="1">
    <source>
        <dbReference type="ARBA" id="ARBA00022833"/>
    </source>
</evidence>
<proteinExistence type="predicted"/>
<dbReference type="InterPro" id="IPR004722">
    <property type="entry name" value="DHOase"/>
</dbReference>
<dbReference type="InterPro" id="IPR032466">
    <property type="entry name" value="Metal_Hydrolase"/>
</dbReference>
<evidence type="ECO:0000259" key="3">
    <source>
        <dbReference type="Pfam" id="PF07969"/>
    </source>
</evidence>
<dbReference type="SUPFAM" id="SSF51556">
    <property type="entry name" value="Metallo-dependent hydrolases"/>
    <property type="match status" value="1"/>
</dbReference>
<protein>
    <submittedName>
        <fullName evidence="5">Dihydroorotase</fullName>
        <ecNumber evidence="5">3.5.2.3</ecNumber>
    </submittedName>
</protein>
<name>A0A3D8PAQ1_9RHOB</name>
<dbReference type="GO" id="GO:0004038">
    <property type="term" value="F:allantoinase activity"/>
    <property type="evidence" value="ECO:0007669"/>
    <property type="project" value="TreeGrafter"/>
</dbReference>
<feature type="domain" description="Amidohydrolase 3" evidence="3">
    <location>
        <begin position="340"/>
        <end position="418"/>
    </location>
</feature>
<dbReference type="SUPFAM" id="SSF51338">
    <property type="entry name" value="Composite domain of metallo-dependent hydrolases"/>
    <property type="match status" value="1"/>
</dbReference>
<evidence type="ECO:0000256" key="2">
    <source>
        <dbReference type="ARBA" id="ARBA00022975"/>
    </source>
</evidence>
<gene>
    <name evidence="5" type="ORF">DIE28_09700</name>
</gene>
<dbReference type="PANTHER" id="PTHR43668:SF2">
    <property type="entry name" value="ALLANTOINASE"/>
    <property type="match status" value="1"/>
</dbReference>
<dbReference type="GO" id="GO:0004151">
    <property type="term" value="F:dihydroorotase activity"/>
    <property type="evidence" value="ECO:0007669"/>
    <property type="project" value="UniProtKB-EC"/>
</dbReference>
<dbReference type="InterPro" id="IPR013108">
    <property type="entry name" value="Amidohydro_3"/>
</dbReference>
<dbReference type="AlphaFoldDB" id="A0A3D8PAQ1"/>
<dbReference type="GO" id="GO:0005737">
    <property type="term" value="C:cytoplasm"/>
    <property type="evidence" value="ECO:0007669"/>
    <property type="project" value="TreeGrafter"/>
</dbReference>
<evidence type="ECO:0000259" key="4">
    <source>
        <dbReference type="Pfam" id="PF12890"/>
    </source>
</evidence>
<dbReference type="Pfam" id="PF07969">
    <property type="entry name" value="Amidohydro_3"/>
    <property type="match status" value="1"/>
</dbReference>
<dbReference type="EC" id="3.5.2.3" evidence="5"/>
<comment type="caution">
    <text evidence="5">The sequence shown here is derived from an EMBL/GenBank/DDBJ whole genome shotgun (WGS) entry which is preliminary data.</text>
</comment>
<evidence type="ECO:0000313" key="5">
    <source>
        <dbReference type="EMBL" id="RDW13146.1"/>
    </source>
</evidence>
<dbReference type="Proteomes" id="UP000256679">
    <property type="component" value="Unassembled WGS sequence"/>
</dbReference>
<dbReference type="RefSeq" id="WP_115755855.1">
    <property type="nucleotide sequence ID" value="NZ_QFCQ01000047.1"/>
</dbReference>
<accession>A0A3D8PAQ1</accession>
<keyword evidence="1" id="KW-0862">Zinc</keyword>
<feature type="domain" description="Dihydroorotase catalytic" evidence="4">
    <location>
        <begin position="48"/>
        <end position="231"/>
    </location>
</feature>
<keyword evidence="6" id="KW-1185">Reference proteome</keyword>
<keyword evidence="2" id="KW-0665">Pyrimidine biosynthesis</keyword>
<dbReference type="GO" id="GO:0046872">
    <property type="term" value="F:metal ion binding"/>
    <property type="evidence" value="ECO:0007669"/>
    <property type="project" value="InterPro"/>
</dbReference>
<dbReference type="CDD" id="cd01317">
    <property type="entry name" value="DHOase_IIa"/>
    <property type="match status" value="1"/>
</dbReference>
<dbReference type="InterPro" id="IPR011059">
    <property type="entry name" value="Metal-dep_hydrolase_composite"/>
</dbReference>
<dbReference type="PANTHER" id="PTHR43668">
    <property type="entry name" value="ALLANTOINASE"/>
    <property type="match status" value="1"/>
</dbReference>
<dbReference type="Gene3D" id="2.30.40.10">
    <property type="entry name" value="Urease, subunit C, domain 1"/>
    <property type="match status" value="1"/>
</dbReference>
<dbReference type="Gene3D" id="3.20.20.140">
    <property type="entry name" value="Metal-dependent hydrolases"/>
    <property type="match status" value="1"/>
</dbReference>
<evidence type="ECO:0000313" key="6">
    <source>
        <dbReference type="Proteomes" id="UP000256679"/>
    </source>
</evidence>
<sequence length="423" mass="44942">MILHFQNARLIHPEAQSVEEASLTVRDGVIEALGADAPQGAELIDCGGKCLAPGLVDWGVKIGEPGERHKESFRSAGRAAAAGGVTTLVARPDTMPPIDAPESLEFATRRAADAPVNIRHMAALTRTREGREMVEMGFLQDVGAVAFTDGVRVVADTRLLSRCMTYARGLGALIVGHPQDPGLSRGAAATGGKFASLYGLPAVSPMAEVMGLDRDLALVAMTGARYHADQITVAASLPALRRARQAGLDVSAGISIHHLTLNEYDVGGYRTFFRFTPPLRSEDDRLAMVEAVADGLIDVIASFHTPQDEESKRLPFAEAAPGAVGLQTLLPAAMRLYHQGGLSLPQLWRAMSLNPARRLGLPGGRLAAGAPADLVLFDPDAPFVLDRFTLLSKSKNTPFDGARMEGRVLGTWVAGCRVFGEEA</sequence>
<dbReference type="GO" id="GO:0006221">
    <property type="term" value="P:pyrimidine nucleotide biosynthetic process"/>
    <property type="evidence" value="ECO:0007669"/>
    <property type="project" value="UniProtKB-KW"/>
</dbReference>
<dbReference type="NCBIfam" id="TIGR00857">
    <property type="entry name" value="pyrC_multi"/>
    <property type="match status" value="1"/>
</dbReference>
<organism evidence="5 6">
    <name type="scientific">Paracoccus thiocyanatus</name>
    <dbReference type="NCBI Taxonomy" id="34006"/>
    <lineage>
        <taxon>Bacteria</taxon>
        <taxon>Pseudomonadati</taxon>
        <taxon>Pseudomonadota</taxon>
        <taxon>Alphaproteobacteria</taxon>
        <taxon>Rhodobacterales</taxon>
        <taxon>Paracoccaceae</taxon>
        <taxon>Paracoccus</taxon>
    </lineage>
</organism>
<keyword evidence="5" id="KW-0378">Hydrolase</keyword>
<dbReference type="Pfam" id="PF12890">
    <property type="entry name" value="DHOase"/>
    <property type="match status" value="1"/>
</dbReference>